<feature type="transmembrane region" description="Helical" evidence="5">
    <location>
        <begin position="129"/>
        <end position="146"/>
    </location>
</feature>
<accession>A0A3S0WS00</accession>
<evidence type="ECO:0000256" key="4">
    <source>
        <dbReference type="ARBA" id="ARBA00023136"/>
    </source>
</evidence>
<keyword evidence="3 5" id="KW-1133">Transmembrane helix</keyword>
<feature type="transmembrane region" description="Helical" evidence="5">
    <location>
        <begin position="106"/>
        <end position="122"/>
    </location>
</feature>
<dbReference type="EMBL" id="RYZR01000001">
    <property type="protein sequence ID" value="RUL67127.1"/>
    <property type="molecule type" value="Genomic_DNA"/>
</dbReference>
<gene>
    <name evidence="7" type="ORF">EKH79_00530</name>
</gene>
<keyword evidence="8" id="KW-1185">Reference proteome</keyword>
<comment type="subcellular location">
    <subcellularLocation>
        <location evidence="1">Membrane</location>
        <topology evidence="1">Multi-pass membrane protein</topology>
    </subcellularLocation>
</comment>
<feature type="transmembrane region" description="Helical" evidence="5">
    <location>
        <begin position="324"/>
        <end position="344"/>
    </location>
</feature>
<evidence type="ECO:0000313" key="8">
    <source>
        <dbReference type="Proteomes" id="UP000267077"/>
    </source>
</evidence>
<feature type="transmembrane region" description="Helical" evidence="5">
    <location>
        <begin position="299"/>
        <end position="317"/>
    </location>
</feature>
<proteinExistence type="predicted"/>
<name>A0A3S0WS00_9GAMM</name>
<evidence type="ECO:0000259" key="6">
    <source>
        <dbReference type="Pfam" id="PF13515"/>
    </source>
</evidence>
<sequence length="388" mass="41134">MNRRHVIDFMRLTATSLAAELAQLRLTGPRAWLCAETVGAVICAVVMADVFHLKERWWVALSAYTIVRAHFGASIIRCVERIVGTAIGAACGFAVAAIAIHNAWTFALVLGLIAAVGLYWMIGSKRGYSWILGTVTALMVVSQAASEPSLGVFALTRVADVAVGVTSALLMVALFELISRMRRGVVAKNQASASFVQGKTEQGSLPQESPGSTIRKLRTFQAMQGAICIGALSAVDYCHPIPSFAQALVSIVAVLFVPLPALLQSDDQRVVFVRMLNRMLGCAFAALIAIALLPLIGNFSVLCAMALAGGVWIASHVQTGSSATSYIGTQFGIGFIMVFVQDQAWSTDASAAERRLAGMLIGLISLAVVMSIASAIRRYMAVSPGRVA</sequence>
<feature type="transmembrane region" description="Helical" evidence="5">
    <location>
        <begin position="356"/>
        <end position="376"/>
    </location>
</feature>
<feature type="domain" description="Integral membrane bound transporter" evidence="6">
    <location>
        <begin position="44"/>
        <end position="171"/>
    </location>
</feature>
<feature type="transmembrane region" description="Helical" evidence="5">
    <location>
        <begin position="243"/>
        <end position="263"/>
    </location>
</feature>
<reference evidence="7 8" key="1">
    <citation type="submission" date="2018-12" db="EMBL/GenBank/DDBJ databases">
        <title>Dyella dinghuensis sp. nov. DHOA06 and Dyella choica sp. nov. 4M-K27, isolated from forest soil.</title>
        <authorList>
            <person name="Qiu L.-H."/>
            <person name="Gao Z.-H."/>
        </authorList>
    </citation>
    <scope>NUCLEOTIDE SEQUENCE [LARGE SCALE GENOMIC DNA]</scope>
    <source>
        <strain evidence="7 8">DHOA06</strain>
    </source>
</reference>
<feature type="transmembrane region" description="Helical" evidence="5">
    <location>
        <begin position="158"/>
        <end position="178"/>
    </location>
</feature>
<evidence type="ECO:0000313" key="7">
    <source>
        <dbReference type="EMBL" id="RUL67127.1"/>
    </source>
</evidence>
<evidence type="ECO:0000256" key="2">
    <source>
        <dbReference type="ARBA" id="ARBA00022692"/>
    </source>
</evidence>
<keyword evidence="4 5" id="KW-0472">Membrane</keyword>
<dbReference type="OrthoDB" id="5946161at2"/>
<dbReference type="InterPro" id="IPR049453">
    <property type="entry name" value="Memb_transporter_dom"/>
</dbReference>
<dbReference type="RefSeq" id="WP_126671838.1">
    <property type="nucleotide sequence ID" value="NZ_RYZR01000001.1"/>
</dbReference>
<comment type="caution">
    <text evidence="7">The sequence shown here is derived from an EMBL/GenBank/DDBJ whole genome shotgun (WGS) entry which is preliminary data.</text>
</comment>
<evidence type="ECO:0000256" key="5">
    <source>
        <dbReference type="SAM" id="Phobius"/>
    </source>
</evidence>
<dbReference type="GO" id="GO:0016020">
    <property type="term" value="C:membrane"/>
    <property type="evidence" value="ECO:0007669"/>
    <property type="project" value="UniProtKB-SubCell"/>
</dbReference>
<dbReference type="Proteomes" id="UP000267077">
    <property type="component" value="Unassembled WGS sequence"/>
</dbReference>
<organism evidence="7 8">
    <name type="scientific">Dyella dinghuensis</name>
    <dbReference type="NCBI Taxonomy" id="1920169"/>
    <lineage>
        <taxon>Bacteria</taxon>
        <taxon>Pseudomonadati</taxon>
        <taxon>Pseudomonadota</taxon>
        <taxon>Gammaproteobacteria</taxon>
        <taxon>Lysobacterales</taxon>
        <taxon>Rhodanobacteraceae</taxon>
        <taxon>Dyella</taxon>
    </lineage>
</organism>
<evidence type="ECO:0000256" key="3">
    <source>
        <dbReference type="ARBA" id="ARBA00022989"/>
    </source>
</evidence>
<protein>
    <recommendedName>
        <fullName evidence="6">Integral membrane bound transporter domain-containing protein</fullName>
    </recommendedName>
</protein>
<feature type="transmembrane region" description="Helical" evidence="5">
    <location>
        <begin position="82"/>
        <end position="100"/>
    </location>
</feature>
<dbReference type="AlphaFoldDB" id="A0A3S0WS00"/>
<evidence type="ECO:0000256" key="1">
    <source>
        <dbReference type="ARBA" id="ARBA00004141"/>
    </source>
</evidence>
<keyword evidence="2 5" id="KW-0812">Transmembrane</keyword>
<dbReference type="Pfam" id="PF13515">
    <property type="entry name" value="FUSC_2"/>
    <property type="match status" value="1"/>
</dbReference>